<organism evidence="2 3">
    <name type="scientific">Propylenella binzhouense</name>
    <dbReference type="NCBI Taxonomy" id="2555902"/>
    <lineage>
        <taxon>Bacteria</taxon>
        <taxon>Pseudomonadati</taxon>
        <taxon>Pseudomonadota</taxon>
        <taxon>Alphaproteobacteria</taxon>
        <taxon>Hyphomicrobiales</taxon>
        <taxon>Propylenellaceae</taxon>
        <taxon>Propylenella</taxon>
    </lineage>
</organism>
<feature type="domain" description="Carrier" evidence="1">
    <location>
        <begin position="5"/>
        <end position="84"/>
    </location>
</feature>
<proteinExistence type="predicted"/>
<dbReference type="PROSITE" id="PS50075">
    <property type="entry name" value="CARRIER"/>
    <property type="match status" value="1"/>
</dbReference>
<reference evidence="2" key="1">
    <citation type="submission" date="2019-03" db="EMBL/GenBank/DDBJ databases">
        <title>Afifella sp. nov., isolated from activated sludge.</title>
        <authorList>
            <person name="Li Q."/>
            <person name="Liu Y."/>
        </authorList>
    </citation>
    <scope>NUCLEOTIDE SEQUENCE</scope>
    <source>
        <strain evidence="2">L72</strain>
    </source>
</reference>
<dbReference type="EMBL" id="SPKJ01000080">
    <property type="protein sequence ID" value="MYZ49553.1"/>
    <property type="molecule type" value="Genomic_DNA"/>
</dbReference>
<comment type="caution">
    <text evidence="2">The sequence shown here is derived from an EMBL/GenBank/DDBJ whole genome shotgun (WGS) entry which is preliminary data.</text>
</comment>
<gene>
    <name evidence="2" type="ORF">E4O86_17725</name>
</gene>
<keyword evidence="3" id="KW-1185">Reference proteome</keyword>
<dbReference type="Proteomes" id="UP000773614">
    <property type="component" value="Unassembled WGS sequence"/>
</dbReference>
<sequence>MTMEDNLTARIRHFVEDNFLFREDADELANDESLLDAGLIDSTGILELVSWIEAEFGVRMADAEIVPENLDTIAAIAAYLGRKRPASLVA</sequence>
<protein>
    <submittedName>
        <fullName evidence="2">Acyl carrier protein</fullName>
    </submittedName>
</protein>
<accession>A0A964T6S8</accession>
<evidence type="ECO:0000259" key="1">
    <source>
        <dbReference type="PROSITE" id="PS50075"/>
    </source>
</evidence>
<evidence type="ECO:0000313" key="2">
    <source>
        <dbReference type="EMBL" id="MYZ49553.1"/>
    </source>
</evidence>
<dbReference type="SUPFAM" id="SSF47336">
    <property type="entry name" value="ACP-like"/>
    <property type="match status" value="1"/>
</dbReference>
<dbReference type="Pfam" id="PF00550">
    <property type="entry name" value="PP-binding"/>
    <property type="match status" value="1"/>
</dbReference>
<dbReference type="InterPro" id="IPR009081">
    <property type="entry name" value="PP-bd_ACP"/>
</dbReference>
<dbReference type="Gene3D" id="1.10.1200.10">
    <property type="entry name" value="ACP-like"/>
    <property type="match status" value="1"/>
</dbReference>
<dbReference type="OrthoDB" id="2625323at2"/>
<dbReference type="AlphaFoldDB" id="A0A964T6S8"/>
<name>A0A964T6S8_9HYPH</name>
<evidence type="ECO:0000313" key="3">
    <source>
        <dbReference type="Proteomes" id="UP000773614"/>
    </source>
</evidence>
<dbReference type="InterPro" id="IPR036736">
    <property type="entry name" value="ACP-like_sf"/>
</dbReference>